<dbReference type="GO" id="GO:0003677">
    <property type="term" value="F:DNA binding"/>
    <property type="evidence" value="ECO:0007669"/>
    <property type="project" value="UniProtKB-KW"/>
</dbReference>
<dbReference type="InterPro" id="IPR000792">
    <property type="entry name" value="Tscrpt_reg_LuxR_C"/>
</dbReference>
<keyword evidence="2" id="KW-0805">Transcription regulation</keyword>
<evidence type="ECO:0000256" key="3">
    <source>
        <dbReference type="ARBA" id="ARBA00023125"/>
    </source>
</evidence>
<dbReference type="OrthoDB" id="9808843at2"/>
<evidence type="ECO:0000259" key="6">
    <source>
        <dbReference type="PROSITE" id="PS50043"/>
    </source>
</evidence>
<dbReference type="InterPro" id="IPR016032">
    <property type="entry name" value="Sig_transdc_resp-reg_C-effctor"/>
</dbReference>
<dbReference type="PANTHER" id="PTHR44688:SF16">
    <property type="entry name" value="DNA-BINDING TRANSCRIPTIONAL ACTIVATOR DEVR_DOSR"/>
    <property type="match status" value="1"/>
</dbReference>
<protein>
    <submittedName>
        <fullName evidence="8">Two component transcriptional regulator, LuxR family</fullName>
    </submittedName>
</protein>
<dbReference type="Gene3D" id="3.40.50.2300">
    <property type="match status" value="1"/>
</dbReference>
<gene>
    <name evidence="8" type="ORF">DVS28_a3370</name>
</gene>
<dbReference type="PROSITE" id="PS50110">
    <property type="entry name" value="RESPONSE_REGULATORY"/>
    <property type="match status" value="1"/>
</dbReference>
<proteinExistence type="predicted"/>
<dbReference type="PROSITE" id="PS50043">
    <property type="entry name" value="HTH_LUXR_2"/>
    <property type="match status" value="1"/>
</dbReference>
<evidence type="ECO:0000313" key="8">
    <source>
        <dbReference type="EMBL" id="AXV08045.1"/>
    </source>
</evidence>
<dbReference type="GO" id="GO:0006355">
    <property type="term" value="P:regulation of DNA-templated transcription"/>
    <property type="evidence" value="ECO:0007669"/>
    <property type="project" value="InterPro"/>
</dbReference>
<sequence>MTLRIVLVEDHTSLRQALAAVISMQEDLVVAAEIAEGDDPLIDALPPADVVVVDLDLPGGDGIDVIARVRATADAPACVVLTGLTDDRELGRAIEAGASAVLHKSTPMPDLLEVIRRVSSGETVLSVEDTARRLQALARDREQRWEGRLMAERLTPRELEILQLLVHGMGNEAIAAELVLSPSTVQTHVRNLMGRLSAGSRLEAVALGLRLGLVDPPPGPDGR</sequence>
<dbReference type="InterPro" id="IPR011006">
    <property type="entry name" value="CheY-like_superfamily"/>
</dbReference>
<dbReference type="GO" id="GO:0000160">
    <property type="term" value="P:phosphorelay signal transduction system"/>
    <property type="evidence" value="ECO:0007669"/>
    <property type="project" value="InterPro"/>
</dbReference>
<dbReference type="InterPro" id="IPR058245">
    <property type="entry name" value="NreC/VraR/RcsB-like_REC"/>
</dbReference>
<accession>A0A346Y0P8</accession>
<feature type="domain" description="Response regulatory" evidence="7">
    <location>
        <begin position="4"/>
        <end position="119"/>
    </location>
</feature>
<evidence type="ECO:0000256" key="4">
    <source>
        <dbReference type="ARBA" id="ARBA00023163"/>
    </source>
</evidence>
<feature type="domain" description="HTH luxR-type" evidence="6">
    <location>
        <begin position="147"/>
        <end position="212"/>
    </location>
</feature>
<keyword evidence="9" id="KW-1185">Reference proteome</keyword>
<dbReference type="PANTHER" id="PTHR44688">
    <property type="entry name" value="DNA-BINDING TRANSCRIPTIONAL ACTIVATOR DEVR_DOSR"/>
    <property type="match status" value="1"/>
</dbReference>
<dbReference type="InterPro" id="IPR001789">
    <property type="entry name" value="Sig_transdc_resp-reg_receiver"/>
</dbReference>
<name>A0A346Y0P8_9ACTN</name>
<dbReference type="PRINTS" id="PR00038">
    <property type="entry name" value="HTHLUXR"/>
</dbReference>
<reference evidence="8 9" key="1">
    <citation type="submission" date="2018-09" db="EMBL/GenBank/DDBJ databases">
        <title>Complete genome sequence of Euzebya sp. DY32-46 isolated from seawater of Pacific Ocean.</title>
        <authorList>
            <person name="Xu L."/>
            <person name="Wu Y.-H."/>
            <person name="Xu X.-W."/>
        </authorList>
    </citation>
    <scope>NUCLEOTIDE SEQUENCE [LARGE SCALE GENOMIC DNA]</scope>
    <source>
        <strain evidence="8 9">DY32-46</strain>
    </source>
</reference>
<evidence type="ECO:0000256" key="1">
    <source>
        <dbReference type="ARBA" id="ARBA00022553"/>
    </source>
</evidence>
<dbReference type="KEGG" id="euz:DVS28_a3370"/>
<evidence type="ECO:0000259" key="7">
    <source>
        <dbReference type="PROSITE" id="PS50110"/>
    </source>
</evidence>
<dbReference type="EMBL" id="CP031165">
    <property type="protein sequence ID" value="AXV08045.1"/>
    <property type="molecule type" value="Genomic_DNA"/>
</dbReference>
<dbReference type="Pfam" id="PF00072">
    <property type="entry name" value="Response_reg"/>
    <property type="match status" value="1"/>
</dbReference>
<organism evidence="8 9">
    <name type="scientific">Euzebya pacifica</name>
    <dbReference type="NCBI Taxonomy" id="1608957"/>
    <lineage>
        <taxon>Bacteria</taxon>
        <taxon>Bacillati</taxon>
        <taxon>Actinomycetota</taxon>
        <taxon>Nitriliruptoria</taxon>
        <taxon>Euzebyales</taxon>
    </lineage>
</organism>
<dbReference type="SUPFAM" id="SSF46894">
    <property type="entry name" value="C-terminal effector domain of the bipartite response regulators"/>
    <property type="match status" value="1"/>
</dbReference>
<dbReference type="SMART" id="SM00421">
    <property type="entry name" value="HTH_LUXR"/>
    <property type="match status" value="1"/>
</dbReference>
<keyword evidence="4" id="KW-0804">Transcription</keyword>
<dbReference type="SMART" id="SM00448">
    <property type="entry name" value="REC"/>
    <property type="match status" value="1"/>
</dbReference>
<dbReference type="Pfam" id="PF00196">
    <property type="entry name" value="GerE"/>
    <property type="match status" value="1"/>
</dbReference>
<dbReference type="PROSITE" id="PS00622">
    <property type="entry name" value="HTH_LUXR_1"/>
    <property type="match status" value="1"/>
</dbReference>
<evidence type="ECO:0000256" key="2">
    <source>
        <dbReference type="ARBA" id="ARBA00023015"/>
    </source>
</evidence>
<evidence type="ECO:0000313" key="9">
    <source>
        <dbReference type="Proteomes" id="UP000264006"/>
    </source>
</evidence>
<dbReference type="SUPFAM" id="SSF52172">
    <property type="entry name" value="CheY-like"/>
    <property type="match status" value="1"/>
</dbReference>
<dbReference type="RefSeq" id="WP_114592445.1">
    <property type="nucleotide sequence ID" value="NZ_CP031165.1"/>
</dbReference>
<feature type="modified residue" description="4-aspartylphosphate" evidence="5">
    <location>
        <position position="54"/>
    </location>
</feature>
<dbReference type="CDD" id="cd06170">
    <property type="entry name" value="LuxR_C_like"/>
    <property type="match status" value="1"/>
</dbReference>
<keyword evidence="3" id="KW-0238">DNA-binding</keyword>
<keyword evidence="1 5" id="KW-0597">Phosphoprotein</keyword>
<dbReference type="CDD" id="cd17535">
    <property type="entry name" value="REC_NarL-like"/>
    <property type="match status" value="1"/>
</dbReference>
<evidence type="ECO:0000256" key="5">
    <source>
        <dbReference type="PROSITE-ProRule" id="PRU00169"/>
    </source>
</evidence>
<dbReference type="AlphaFoldDB" id="A0A346Y0P8"/>
<dbReference type="Proteomes" id="UP000264006">
    <property type="component" value="Chromosome"/>
</dbReference>